<dbReference type="Proteomes" id="UP000009136">
    <property type="component" value="Chromosome 2"/>
</dbReference>
<dbReference type="Pfam" id="PF15067">
    <property type="entry name" value="FAM124"/>
    <property type="match status" value="1"/>
</dbReference>
<keyword evidence="5" id="KW-1185">Reference proteome</keyword>
<gene>
    <name evidence="4" type="primary">FAM124B</name>
</gene>
<evidence type="ECO:0000313" key="4">
    <source>
        <dbReference type="Ensembl" id="ENSBTAP00000084820.1"/>
    </source>
</evidence>
<dbReference type="PANTHER" id="PTHR14715:SF2">
    <property type="entry name" value="PROTEIN FAM124B"/>
    <property type="match status" value="1"/>
</dbReference>
<dbReference type="AlphaFoldDB" id="A0AAA9SLM5"/>
<evidence type="ECO:0000256" key="1">
    <source>
        <dbReference type="ARBA" id="ARBA00006440"/>
    </source>
</evidence>
<reference evidence="4" key="1">
    <citation type="submission" date="2018-03" db="EMBL/GenBank/DDBJ databases">
        <title>ARS-UCD1.2.</title>
        <authorList>
            <person name="Rosen B.D."/>
            <person name="Bickhart D.M."/>
            <person name="Koren S."/>
            <person name="Schnabel R.D."/>
            <person name="Hall R."/>
            <person name="Zimin A."/>
            <person name="Dreischer C."/>
            <person name="Schultheiss S."/>
            <person name="Schroeder S.G."/>
            <person name="Elsik C.G."/>
            <person name="Couldrey C."/>
            <person name="Liu G.E."/>
            <person name="Van Tassell C.P."/>
            <person name="Phillippy A.M."/>
            <person name="Smith T.P.L."/>
            <person name="Medrano J.F."/>
        </authorList>
    </citation>
    <scope>NUCLEOTIDE SEQUENCE [LARGE SCALE GENOMIC DNA]</scope>
    <source>
        <strain evidence="4">Hereford</strain>
    </source>
</reference>
<proteinExistence type="inferred from homology"/>
<sequence>MSDSLDPMDYTVYGILQARILDYIIHRLDDMDPAAGVCCMEAVVPESVEIRLQCGQQQPGIQEAGPAGPIRQHPLSSSAPTMDEMPEPPAMTVHLLANAGQGLLLQQTLDQLLDCICPDIRLFLVSERASPVKYYDKCHSKRSRFPGMSVLLFLKENLGEERLFHVLDSLQHWPWQCYPTQNAQGRPCPYILANQEFYSLDSQMPIWGVRQVHCGTEILRVTLYCSFDNYEDAIRLYAMILQREATLQKSNFCFFVLYSTETFALQLSLKQLPLGTSVDPKEASVLQFKVQEIGQLVPLLPHPCVPISRTRWQTQDYDGNKILLQVQLNPGLGVRNGEPPFLNGTLGADTLPHGSRLTPVSAIRTLELRSRRIRGRRFKVSSVELPEPGGRPVSDGSSNTWWKSAGGSAQPSSPATESQPQLSSLHLEPGARMKVLGWENSFEKLEAETNVDTGFTMVSSEPRPSFASRFPRNLQTHQPPSCLSTSFSGSAASKNNRIFKERVHPLPLAGQRDLGAKKILSKCPLPLPVQGEAKEAEEEFFI</sequence>
<dbReference type="GeneTree" id="ENSGT00590000083134"/>
<organism evidence="4 5">
    <name type="scientific">Bos taurus</name>
    <name type="common">Bovine</name>
    <dbReference type="NCBI Taxonomy" id="9913"/>
    <lineage>
        <taxon>Eukaryota</taxon>
        <taxon>Metazoa</taxon>
        <taxon>Chordata</taxon>
        <taxon>Craniata</taxon>
        <taxon>Vertebrata</taxon>
        <taxon>Euteleostomi</taxon>
        <taxon>Mammalia</taxon>
        <taxon>Eutheria</taxon>
        <taxon>Laurasiatheria</taxon>
        <taxon>Artiodactyla</taxon>
        <taxon>Ruminantia</taxon>
        <taxon>Pecora</taxon>
        <taxon>Bovidae</taxon>
        <taxon>Bovinae</taxon>
        <taxon>Bos</taxon>
    </lineage>
</organism>
<reference evidence="4" key="3">
    <citation type="submission" date="2025-09" db="UniProtKB">
        <authorList>
            <consortium name="Ensembl"/>
        </authorList>
    </citation>
    <scope>IDENTIFICATION</scope>
    <source>
        <strain evidence="4">Hereford</strain>
    </source>
</reference>
<accession>A0AAA9SLM5</accession>
<protein>
    <submittedName>
        <fullName evidence="4">Family with sequence similarity 124 member B</fullName>
    </submittedName>
</protein>
<evidence type="ECO:0000259" key="3">
    <source>
        <dbReference type="Pfam" id="PF15067"/>
    </source>
</evidence>
<feature type="region of interest" description="Disordered" evidence="2">
    <location>
        <begin position="383"/>
        <end position="423"/>
    </location>
</feature>
<comment type="similarity">
    <text evidence="1">Belongs to the FAM124 family.</text>
</comment>
<dbReference type="GO" id="GO:0005739">
    <property type="term" value="C:mitochondrion"/>
    <property type="evidence" value="ECO:0007669"/>
    <property type="project" value="Ensembl"/>
</dbReference>
<dbReference type="GO" id="GO:0005654">
    <property type="term" value="C:nucleoplasm"/>
    <property type="evidence" value="ECO:0007669"/>
    <property type="project" value="Ensembl"/>
</dbReference>
<dbReference type="InterPro" id="IPR029380">
    <property type="entry name" value="FAM124"/>
</dbReference>
<feature type="domain" description="FAM124" evidence="3">
    <location>
        <begin position="91"/>
        <end position="325"/>
    </location>
</feature>
<name>A0AAA9SLM5_BOVIN</name>
<dbReference type="PANTHER" id="PTHR14715">
    <property type="entry name" value="FAM124 DOMAIN-CONTAINING PROTEIN-RELATED"/>
    <property type="match status" value="1"/>
</dbReference>
<evidence type="ECO:0000313" key="5">
    <source>
        <dbReference type="Proteomes" id="UP000009136"/>
    </source>
</evidence>
<dbReference type="Ensembl" id="ENSBTAT00000109030.1">
    <property type="protein sequence ID" value="ENSBTAP00000084820.1"/>
    <property type="gene ID" value="ENSBTAG00000038700.5"/>
</dbReference>
<evidence type="ECO:0000256" key="2">
    <source>
        <dbReference type="SAM" id="MobiDB-lite"/>
    </source>
</evidence>
<dbReference type="InterPro" id="IPR046365">
    <property type="entry name" value="FAM124_dom"/>
</dbReference>
<feature type="compositionally biased region" description="Low complexity" evidence="2">
    <location>
        <begin position="404"/>
        <end position="415"/>
    </location>
</feature>
<reference evidence="4" key="2">
    <citation type="submission" date="2025-08" db="UniProtKB">
        <authorList>
            <consortium name="Ensembl"/>
        </authorList>
    </citation>
    <scope>IDENTIFICATION</scope>
    <source>
        <strain evidence="4">Hereford</strain>
    </source>
</reference>